<reference evidence="1 2" key="1">
    <citation type="journal article" date="2022" name="DNA Res.">
        <title>Chromosomal-level genome assembly of the orchid tree Bauhinia variegata (Leguminosae; Cercidoideae) supports the allotetraploid origin hypothesis of Bauhinia.</title>
        <authorList>
            <person name="Zhong Y."/>
            <person name="Chen Y."/>
            <person name="Zheng D."/>
            <person name="Pang J."/>
            <person name="Liu Y."/>
            <person name="Luo S."/>
            <person name="Meng S."/>
            <person name="Qian L."/>
            <person name="Wei D."/>
            <person name="Dai S."/>
            <person name="Zhou R."/>
        </authorList>
    </citation>
    <scope>NUCLEOTIDE SEQUENCE [LARGE SCALE GENOMIC DNA]</scope>
    <source>
        <strain evidence="1">BV-YZ2020</strain>
    </source>
</reference>
<gene>
    <name evidence="1" type="ORF">L6164_026141</name>
</gene>
<proteinExistence type="predicted"/>
<organism evidence="1 2">
    <name type="scientific">Bauhinia variegata</name>
    <name type="common">Purple orchid tree</name>
    <name type="synonym">Phanera variegata</name>
    <dbReference type="NCBI Taxonomy" id="167791"/>
    <lineage>
        <taxon>Eukaryota</taxon>
        <taxon>Viridiplantae</taxon>
        <taxon>Streptophyta</taxon>
        <taxon>Embryophyta</taxon>
        <taxon>Tracheophyta</taxon>
        <taxon>Spermatophyta</taxon>
        <taxon>Magnoliopsida</taxon>
        <taxon>eudicotyledons</taxon>
        <taxon>Gunneridae</taxon>
        <taxon>Pentapetalae</taxon>
        <taxon>rosids</taxon>
        <taxon>fabids</taxon>
        <taxon>Fabales</taxon>
        <taxon>Fabaceae</taxon>
        <taxon>Cercidoideae</taxon>
        <taxon>Cercideae</taxon>
        <taxon>Bauhiniinae</taxon>
        <taxon>Bauhinia</taxon>
    </lineage>
</organism>
<keyword evidence="2" id="KW-1185">Reference proteome</keyword>
<evidence type="ECO:0000313" key="2">
    <source>
        <dbReference type="Proteomes" id="UP000828941"/>
    </source>
</evidence>
<protein>
    <submittedName>
        <fullName evidence="1">Uncharacterized protein</fullName>
    </submittedName>
</protein>
<dbReference type="EMBL" id="CM039436">
    <property type="protein sequence ID" value="KAI4313134.1"/>
    <property type="molecule type" value="Genomic_DNA"/>
</dbReference>
<evidence type="ECO:0000313" key="1">
    <source>
        <dbReference type="EMBL" id="KAI4313134.1"/>
    </source>
</evidence>
<comment type="caution">
    <text evidence="1">The sequence shown here is derived from an EMBL/GenBank/DDBJ whole genome shotgun (WGS) entry which is preliminary data.</text>
</comment>
<name>A0ACB9LPC0_BAUVA</name>
<accession>A0ACB9LPC0</accession>
<sequence>MPRKVNYGLDYDDDYDDYEDYDYDVDIEEYERPTTKQENSGTGLWRCSICTYDNDDSMTSCDICGVLRGPLVNTDTPNNNKAVEGMCKNSGASKLAKSLFASLLQQMPKEGLLFSKHSDGFLMDDNNVYMLGNVQGEFHKTSSTQNHCHLNIAPFKFDIPSPDDVVTNRLHSSKTGLKATVTNSKTTRLSSNFVVKNELNVLSNAESSDKSLSLMQKGRPDSLVGSKFSKDVTVDQETSSNTSESMQVPLQKGKAKNVNKVSSSKSETVDEINCSIKDGKPQSLASSFNNMALDVRYGKSDESNTKGPHQHVPYKPEKWMLPQQSEDALTQLNLAVVGHVDSGKSTLSGRLLHLSGRISQKEMHKYEKEAKSQGKASFAYAWALDESSEERERGITMTVAVAYFDTKKYHVVVLDSPGHKDFVPNMISGAMQADAAILVIDASVGAFETGMDGNKGQTKEHAQLIRSFGVDQVIVVVNKMDVVAYSKDRFDLIRQQLGTFLRSCGFKDCSLLWIPLSAMENQNLVTAPSDVRFKTWYRGPYLLDAIDSLQTPVREFSEPLLMPICDFIKSPTLGQVSVCGKLEAGALQSGTKVLVMPSAVMGTVRSLERDSNACRVARAGDNVAITLQGVDGSHVMAGGVLCHPSFPVAVSKHLELKVLVLEGSSPVLVGSQLEFHIHHAKEPATVSRIVSVLDSKTGKVTKKSPRCLTAKQSAVIEVVLSEPVCVLEFSSCKALGRVSLRSLGRTIAVGIVTRVTEKRD</sequence>
<dbReference type="Proteomes" id="UP000828941">
    <property type="component" value="Chromosome 11"/>
</dbReference>